<feature type="transmembrane region" description="Helical" evidence="2">
    <location>
        <begin position="7"/>
        <end position="28"/>
    </location>
</feature>
<evidence type="ECO:0000256" key="2">
    <source>
        <dbReference type="SAM" id="Phobius"/>
    </source>
</evidence>
<evidence type="ECO:0000313" key="3">
    <source>
        <dbReference type="EMBL" id="CAD2181120.1"/>
    </source>
</evidence>
<organism evidence="3 4">
    <name type="scientific">Meloidogyne enterolobii</name>
    <name type="common">Root-knot nematode worm</name>
    <name type="synonym">Meloidogyne mayaguensis</name>
    <dbReference type="NCBI Taxonomy" id="390850"/>
    <lineage>
        <taxon>Eukaryota</taxon>
        <taxon>Metazoa</taxon>
        <taxon>Ecdysozoa</taxon>
        <taxon>Nematoda</taxon>
        <taxon>Chromadorea</taxon>
        <taxon>Rhabditida</taxon>
        <taxon>Tylenchina</taxon>
        <taxon>Tylenchomorpha</taxon>
        <taxon>Tylenchoidea</taxon>
        <taxon>Meloidogynidae</taxon>
        <taxon>Meloidogyninae</taxon>
        <taxon>Meloidogyne</taxon>
    </lineage>
</organism>
<reference evidence="3 4" key="1">
    <citation type="submission" date="2020-08" db="EMBL/GenBank/DDBJ databases">
        <authorList>
            <person name="Koutsovoulos G."/>
            <person name="Danchin GJ E."/>
        </authorList>
    </citation>
    <scope>NUCLEOTIDE SEQUENCE [LARGE SCALE GENOMIC DNA]</scope>
</reference>
<dbReference type="EMBL" id="CAJEWN010000391">
    <property type="protein sequence ID" value="CAD2181120.1"/>
    <property type="molecule type" value="Genomic_DNA"/>
</dbReference>
<keyword evidence="2" id="KW-0812">Transmembrane</keyword>
<name>A0A6V7W1U5_MELEN</name>
<keyword evidence="2" id="KW-1133">Transmembrane helix</keyword>
<proteinExistence type="predicted"/>
<feature type="transmembrane region" description="Helical" evidence="2">
    <location>
        <begin position="34"/>
        <end position="57"/>
    </location>
</feature>
<evidence type="ECO:0000313" key="4">
    <source>
        <dbReference type="Proteomes" id="UP000580250"/>
    </source>
</evidence>
<feature type="compositionally biased region" description="Basic and acidic residues" evidence="1">
    <location>
        <begin position="63"/>
        <end position="88"/>
    </location>
</feature>
<keyword evidence="2" id="KW-0472">Membrane</keyword>
<gene>
    <name evidence="3" type="ORF">MENT_LOCUS33245</name>
</gene>
<sequence length="96" mass="11397">MYLIKKIPNFALIFSPSFFEFSLAPAPAWHVVQFFILAFCHIDISSIFCLVTFRRYVILSKKENKRREKADRKREKRERQEGEKDKRLLTVCNGGK</sequence>
<feature type="region of interest" description="Disordered" evidence="1">
    <location>
        <begin position="63"/>
        <end position="96"/>
    </location>
</feature>
<evidence type="ECO:0000256" key="1">
    <source>
        <dbReference type="SAM" id="MobiDB-lite"/>
    </source>
</evidence>
<dbReference type="Proteomes" id="UP000580250">
    <property type="component" value="Unassembled WGS sequence"/>
</dbReference>
<accession>A0A6V7W1U5</accession>
<comment type="caution">
    <text evidence="3">The sequence shown here is derived from an EMBL/GenBank/DDBJ whole genome shotgun (WGS) entry which is preliminary data.</text>
</comment>
<dbReference type="AlphaFoldDB" id="A0A6V7W1U5"/>
<protein>
    <submittedName>
        <fullName evidence="3">Uncharacterized protein</fullName>
    </submittedName>
</protein>